<comment type="caution">
    <text evidence="5">The sequence shown here is derived from an EMBL/GenBank/DDBJ whole genome shotgun (WGS) entry which is preliminary data.</text>
</comment>
<dbReference type="AlphaFoldDB" id="A0A512NQH8"/>
<evidence type="ECO:0000313" key="6">
    <source>
        <dbReference type="Proteomes" id="UP000321058"/>
    </source>
</evidence>
<reference evidence="5 6" key="1">
    <citation type="submission" date="2019-07" db="EMBL/GenBank/DDBJ databases">
        <title>Whole genome shotgun sequence of Reyranella soli NBRC 108950.</title>
        <authorList>
            <person name="Hosoyama A."/>
            <person name="Uohara A."/>
            <person name="Ohji S."/>
            <person name="Ichikawa N."/>
        </authorList>
    </citation>
    <scope>NUCLEOTIDE SEQUENCE [LARGE SCALE GENOMIC DNA]</scope>
    <source>
        <strain evidence="5 6">NBRC 108950</strain>
    </source>
</reference>
<evidence type="ECO:0000256" key="3">
    <source>
        <dbReference type="ARBA" id="ARBA00022729"/>
    </source>
</evidence>
<evidence type="ECO:0000256" key="1">
    <source>
        <dbReference type="ARBA" id="ARBA00004196"/>
    </source>
</evidence>
<name>A0A512NQH8_9HYPH</name>
<feature type="domain" description="Periplasmic binding protein" evidence="4">
    <location>
        <begin position="8"/>
        <end position="259"/>
    </location>
</feature>
<dbReference type="Pfam" id="PF13407">
    <property type="entry name" value="Peripla_BP_4"/>
    <property type="match status" value="1"/>
</dbReference>
<proteinExistence type="inferred from homology"/>
<dbReference type="PANTHER" id="PTHR46847">
    <property type="entry name" value="D-ALLOSE-BINDING PERIPLASMIC PROTEIN-RELATED"/>
    <property type="match status" value="1"/>
</dbReference>
<sequence>MPHPFTLAVFTKNRVNPAYAAARLAADRVAAEAGARTLHFVPTTPDDVGQQKVLVGEALAAVPDAVVFVPVDDKQMVPGLARFADAGIPVVTCINRMEGKVISFVGSDDVAVGHTAAKALFAALDGKGRIVAIEGTPAAPTSRDRTVGLHKALAEVPGVRLAGSGVGYFQQAPAREAMARLLAEHGEIDGVWTSNDVMAFGVLEALAAAGRTAKVVGVNGLPEAIDNIERGTMQASVDFSAFNIAGIAARAALRHLRGEAVPASIMVPAALIDQTNYQRWKVPFALRPTPAWKEP</sequence>
<protein>
    <submittedName>
        <fullName evidence="5">Sugar ABC transporter substrate-binding protein</fullName>
    </submittedName>
</protein>
<dbReference type="CDD" id="cd01536">
    <property type="entry name" value="PBP1_ABC_sugar_binding-like"/>
    <property type="match status" value="1"/>
</dbReference>
<evidence type="ECO:0000313" key="5">
    <source>
        <dbReference type="EMBL" id="GEP61204.1"/>
    </source>
</evidence>
<dbReference type="OrthoDB" id="3837830at2"/>
<dbReference type="PANTHER" id="PTHR46847:SF1">
    <property type="entry name" value="D-ALLOSE-BINDING PERIPLASMIC PROTEIN-RELATED"/>
    <property type="match status" value="1"/>
</dbReference>
<comment type="similarity">
    <text evidence="2">Belongs to the bacterial solute-binding protein 2 family.</text>
</comment>
<dbReference type="EMBL" id="BKAJ01000206">
    <property type="protein sequence ID" value="GEP61204.1"/>
    <property type="molecule type" value="Genomic_DNA"/>
</dbReference>
<dbReference type="GO" id="GO:0030246">
    <property type="term" value="F:carbohydrate binding"/>
    <property type="evidence" value="ECO:0007669"/>
    <property type="project" value="UniProtKB-ARBA"/>
</dbReference>
<evidence type="ECO:0000259" key="4">
    <source>
        <dbReference type="Pfam" id="PF13407"/>
    </source>
</evidence>
<dbReference type="InterPro" id="IPR028082">
    <property type="entry name" value="Peripla_BP_I"/>
</dbReference>
<dbReference type="Proteomes" id="UP000321058">
    <property type="component" value="Unassembled WGS sequence"/>
</dbReference>
<keyword evidence="3" id="KW-0732">Signal</keyword>
<organism evidence="5 6">
    <name type="scientific">Reyranella soli</name>
    <dbReference type="NCBI Taxonomy" id="1230389"/>
    <lineage>
        <taxon>Bacteria</taxon>
        <taxon>Pseudomonadati</taxon>
        <taxon>Pseudomonadota</taxon>
        <taxon>Alphaproteobacteria</taxon>
        <taxon>Hyphomicrobiales</taxon>
        <taxon>Reyranellaceae</taxon>
        <taxon>Reyranella</taxon>
    </lineage>
</organism>
<dbReference type="RefSeq" id="WP_147156525.1">
    <property type="nucleotide sequence ID" value="NZ_BKAJ01000206.1"/>
</dbReference>
<evidence type="ECO:0000256" key="2">
    <source>
        <dbReference type="ARBA" id="ARBA00007639"/>
    </source>
</evidence>
<dbReference type="SUPFAM" id="SSF53822">
    <property type="entry name" value="Periplasmic binding protein-like I"/>
    <property type="match status" value="1"/>
</dbReference>
<gene>
    <name evidence="5" type="ORF">RSO01_83700</name>
</gene>
<dbReference type="Gene3D" id="3.40.50.2300">
    <property type="match status" value="2"/>
</dbReference>
<dbReference type="GO" id="GO:0030313">
    <property type="term" value="C:cell envelope"/>
    <property type="evidence" value="ECO:0007669"/>
    <property type="project" value="UniProtKB-SubCell"/>
</dbReference>
<dbReference type="InterPro" id="IPR025997">
    <property type="entry name" value="SBP_2_dom"/>
</dbReference>
<comment type="subcellular location">
    <subcellularLocation>
        <location evidence="1">Cell envelope</location>
    </subcellularLocation>
</comment>
<accession>A0A512NQH8</accession>
<keyword evidence="6" id="KW-1185">Reference proteome</keyword>